<dbReference type="GO" id="GO:0016857">
    <property type="term" value="F:racemase and epimerase activity, acting on carbohydrates and derivatives"/>
    <property type="evidence" value="ECO:0007669"/>
    <property type="project" value="InterPro"/>
</dbReference>
<keyword evidence="2 3" id="KW-0413">Isomerase</keyword>
<dbReference type="InterPro" id="IPR000056">
    <property type="entry name" value="Ribul_P_3_epim-like"/>
</dbReference>
<keyword evidence="4" id="KW-1185">Reference proteome</keyword>
<dbReference type="GO" id="GO:0005975">
    <property type="term" value="P:carbohydrate metabolic process"/>
    <property type="evidence" value="ECO:0007669"/>
    <property type="project" value="InterPro"/>
</dbReference>
<evidence type="ECO:0000256" key="1">
    <source>
        <dbReference type="ARBA" id="ARBA00022723"/>
    </source>
</evidence>
<dbReference type="Pfam" id="PF00834">
    <property type="entry name" value="Ribul_P_3_epim"/>
    <property type="match status" value="1"/>
</dbReference>
<dbReference type="AlphaFoldDB" id="A0A449A539"/>
<keyword evidence="1" id="KW-0479">Metal-binding</keyword>
<evidence type="ECO:0000256" key="2">
    <source>
        <dbReference type="ARBA" id="ARBA00023235"/>
    </source>
</evidence>
<dbReference type="SUPFAM" id="SSF51366">
    <property type="entry name" value="Ribulose-phoshate binding barrel"/>
    <property type="match status" value="1"/>
</dbReference>
<proteinExistence type="predicted"/>
<dbReference type="RefSeq" id="WP_129719745.1">
    <property type="nucleotide sequence ID" value="NZ_LR214951.1"/>
</dbReference>
<reference evidence="3 4" key="1">
    <citation type="submission" date="2019-01" db="EMBL/GenBank/DDBJ databases">
        <authorList>
            <consortium name="Pathogen Informatics"/>
        </authorList>
    </citation>
    <scope>NUCLEOTIDE SEQUENCE [LARGE SCALE GENOMIC DNA]</scope>
    <source>
        <strain evidence="3 4">NCTC10166</strain>
    </source>
</reference>
<organism evidence="3 4">
    <name type="scientific">Mesomycoplasma neurolyticum</name>
    <dbReference type="NCBI Taxonomy" id="2120"/>
    <lineage>
        <taxon>Bacteria</taxon>
        <taxon>Bacillati</taxon>
        <taxon>Mycoplasmatota</taxon>
        <taxon>Mycoplasmoidales</taxon>
        <taxon>Metamycoplasmataceae</taxon>
        <taxon>Mesomycoplasma</taxon>
    </lineage>
</organism>
<name>A0A449A539_9BACT</name>
<dbReference type="PANTHER" id="PTHR11749">
    <property type="entry name" value="RIBULOSE-5-PHOSPHATE-3-EPIMERASE"/>
    <property type="match status" value="1"/>
</dbReference>
<dbReference type="EMBL" id="LR214951">
    <property type="protein sequence ID" value="VEU59349.1"/>
    <property type="molecule type" value="Genomic_DNA"/>
</dbReference>
<dbReference type="Proteomes" id="UP000289440">
    <property type="component" value="Chromosome"/>
</dbReference>
<dbReference type="GO" id="GO:0046872">
    <property type="term" value="F:metal ion binding"/>
    <property type="evidence" value="ECO:0007669"/>
    <property type="project" value="UniProtKB-KW"/>
</dbReference>
<evidence type="ECO:0000313" key="3">
    <source>
        <dbReference type="EMBL" id="VEU59349.1"/>
    </source>
</evidence>
<gene>
    <name evidence="3" type="primary">alsE</name>
    <name evidence="3" type="ORF">NCTC10166_00317</name>
</gene>
<dbReference type="KEGG" id="mnu:NCTC10166_00317"/>
<sequence length="216" mass="25309">MEYSQSICAVNLLMLNKILNKLVKNKLKYIHVDIMDGHFVKNFGINFETAKYLIEKFPKVNFDAHLMVNNPLKHLNRLIEIGFKTIFLPIEKISRFNFFKILKKHPNIFFGIMIKSNDDINDYKEIIKKTKVILLMTINKIGGTGEKLNPDLFSKVYDIKKINPNIKIYSDGGLRKENAYLFKKHLIDVSVGGSIIFTFENIKKFFDWWNNEINNT</sequence>
<dbReference type="EC" id="5.1.3.-" evidence="3"/>
<protein>
    <submittedName>
        <fullName evidence="3">D-ribulose-5-phosphate 3 epimerase</fullName>
        <ecNumber evidence="3">5.1.3.-</ecNumber>
    </submittedName>
</protein>
<dbReference type="InterPro" id="IPR011060">
    <property type="entry name" value="RibuloseP-bd_barrel"/>
</dbReference>
<accession>A0A449A539</accession>
<dbReference type="OrthoDB" id="398423at2"/>
<dbReference type="Gene3D" id="3.20.20.70">
    <property type="entry name" value="Aldolase class I"/>
    <property type="match status" value="1"/>
</dbReference>
<evidence type="ECO:0000313" key="4">
    <source>
        <dbReference type="Proteomes" id="UP000289440"/>
    </source>
</evidence>
<dbReference type="InterPro" id="IPR013785">
    <property type="entry name" value="Aldolase_TIM"/>
</dbReference>